<gene>
    <name evidence="1" type="ORF">SG34_002665</name>
</gene>
<keyword evidence="2" id="KW-1185">Reference proteome</keyword>
<dbReference type="Proteomes" id="UP000032352">
    <property type="component" value="Chromosome"/>
</dbReference>
<dbReference type="AlphaFoldDB" id="A0AAE9Z308"/>
<evidence type="ECO:0000313" key="2">
    <source>
        <dbReference type="Proteomes" id="UP000032352"/>
    </source>
</evidence>
<reference evidence="1 2" key="2">
    <citation type="journal article" date="2022" name="Mar. Drugs">
        <title>Bioassay-Guided Fractionation Leads to the Detection of Cholic Acid Generated by the Rare Thalassomonas sp.</title>
        <authorList>
            <person name="Pheiffer F."/>
            <person name="Schneider Y.K."/>
            <person name="Hansen E.H."/>
            <person name="Andersen J.H."/>
            <person name="Isaksson J."/>
            <person name="Busche T."/>
            <person name="R C."/>
            <person name="Kalinowski J."/>
            <person name="Zyl L.V."/>
            <person name="Trindade M."/>
        </authorList>
    </citation>
    <scope>NUCLEOTIDE SEQUENCE [LARGE SCALE GENOMIC DNA]</scope>
    <source>
        <strain evidence="1 2">XOM25</strain>
    </source>
</reference>
<name>A0AAE9Z308_9GAMM</name>
<dbReference type="EMBL" id="CP059733">
    <property type="protein sequence ID" value="WDE05856.1"/>
    <property type="molecule type" value="Genomic_DNA"/>
</dbReference>
<accession>A0AAE9Z308</accession>
<proteinExistence type="predicted"/>
<protein>
    <submittedName>
        <fullName evidence="1">Uncharacterized protein</fullName>
    </submittedName>
</protein>
<evidence type="ECO:0000313" key="1">
    <source>
        <dbReference type="EMBL" id="WDE05856.1"/>
    </source>
</evidence>
<organism evidence="1 2">
    <name type="scientific">Thalassomonas viridans</name>
    <dbReference type="NCBI Taxonomy" id="137584"/>
    <lineage>
        <taxon>Bacteria</taxon>
        <taxon>Pseudomonadati</taxon>
        <taxon>Pseudomonadota</taxon>
        <taxon>Gammaproteobacteria</taxon>
        <taxon>Alteromonadales</taxon>
        <taxon>Colwelliaceae</taxon>
        <taxon>Thalassomonas</taxon>
    </lineage>
</organism>
<dbReference type="KEGG" id="tvd:SG34_002665"/>
<reference evidence="1 2" key="1">
    <citation type="journal article" date="2015" name="Genome Announc.">
        <title>Draft Genome Sequences of Marine Isolates of Thalassomonas viridans and Thalassomonas actiniarum.</title>
        <authorList>
            <person name="Olonade I."/>
            <person name="van Zyl L.J."/>
            <person name="Trindade M."/>
        </authorList>
    </citation>
    <scope>NUCLEOTIDE SEQUENCE [LARGE SCALE GENOMIC DNA]</scope>
    <source>
        <strain evidence="1 2">XOM25</strain>
    </source>
</reference>
<dbReference type="RefSeq" id="WP_044836759.1">
    <property type="nucleotide sequence ID" value="NZ_CP059733.1"/>
</dbReference>
<sequence>MQNRLFEIKIWFLVCVSVAGIFVLDSSFGTPLFTTKVVYKTDLSSTLTYDCESWEQAYAREQQLRLNDENMFVEREPMFILNKWFNCKTF</sequence>